<keyword evidence="2" id="KW-0862">Zinc</keyword>
<dbReference type="EMBL" id="CAXKWB010005258">
    <property type="protein sequence ID" value="CAL4077545.1"/>
    <property type="molecule type" value="Genomic_DNA"/>
</dbReference>
<gene>
    <name evidence="6" type="ORF">MNOR_LOCUS10437</name>
</gene>
<name>A0AAV2QAK9_MEGNR</name>
<evidence type="ECO:0000256" key="4">
    <source>
        <dbReference type="SAM" id="Coils"/>
    </source>
</evidence>
<proteinExistence type="predicted"/>
<dbReference type="AlphaFoldDB" id="A0AAV2QAK9"/>
<feature type="domain" description="RING-type" evidence="5">
    <location>
        <begin position="217"/>
        <end position="264"/>
    </location>
</feature>
<keyword evidence="7" id="KW-1185">Reference proteome</keyword>
<evidence type="ECO:0000256" key="2">
    <source>
        <dbReference type="ARBA" id="ARBA00022833"/>
    </source>
</evidence>
<protein>
    <recommendedName>
        <fullName evidence="5">RING-type domain-containing protein</fullName>
    </recommendedName>
</protein>
<evidence type="ECO:0000313" key="7">
    <source>
        <dbReference type="Proteomes" id="UP001497623"/>
    </source>
</evidence>
<evidence type="ECO:0000256" key="3">
    <source>
        <dbReference type="PROSITE-ProRule" id="PRU00175"/>
    </source>
</evidence>
<dbReference type="InterPro" id="IPR001841">
    <property type="entry name" value="Znf_RING"/>
</dbReference>
<evidence type="ECO:0000256" key="1">
    <source>
        <dbReference type="ARBA" id="ARBA00022771"/>
    </source>
</evidence>
<dbReference type="GO" id="GO:0008270">
    <property type="term" value="F:zinc ion binding"/>
    <property type="evidence" value="ECO:0007669"/>
    <property type="project" value="UniProtKB-KW"/>
</dbReference>
<keyword evidence="1 3" id="KW-0479">Metal-binding</keyword>
<evidence type="ECO:0000259" key="5">
    <source>
        <dbReference type="PROSITE" id="PS50089"/>
    </source>
</evidence>
<dbReference type="Pfam" id="PF13920">
    <property type="entry name" value="zf-C3HC4_3"/>
    <property type="match status" value="1"/>
</dbReference>
<comment type="caution">
    <text evidence="6">The sequence shown here is derived from an EMBL/GenBank/DDBJ whole genome shotgun (WGS) entry which is preliminary data.</text>
</comment>
<evidence type="ECO:0000313" key="6">
    <source>
        <dbReference type="EMBL" id="CAL4077545.1"/>
    </source>
</evidence>
<feature type="coiled-coil region" evidence="4">
    <location>
        <begin position="166"/>
        <end position="214"/>
    </location>
</feature>
<dbReference type="Gene3D" id="3.30.40.10">
    <property type="entry name" value="Zinc/RING finger domain, C3HC4 (zinc finger)"/>
    <property type="match status" value="1"/>
</dbReference>
<organism evidence="6 7">
    <name type="scientific">Meganyctiphanes norvegica</name>
    <name type="common">Northern krill</name>
    <name type="synonym">Thysanopoda norvegica</name>
    <dbReference type="NCBI Taxonomy" id="48144"/>
    <lineage>
        <taxon>Eukaryota</taxon>
        <taxon>Metazoa</taxon>
        <taxon>Ecdysozoa</taxon>
        <taxon>Arthropoda</taxon>
        <taxon>Crustacea</taxon>
        <taxon>Multicrustacea</taxon>
        <taxon>Malacostraca</taxon>
        <taxon>Eumalacostraca</taxon>
        <taxon>Eucarida</taxon>
        <taxon>Euphausiacea</taxon>
        <taxon>Euphausiidae</taxon>
        <taxon>Meganyctiphanes</taxon>
    </lineage>
</organism>
<keyword evidence="1 3" id="KW-0863">Zinc-finger</keyword>
<accession>A0AAV2QAK9</accession>
<sequence>MDFTDEDEDYVFVILGEDSHGSPTALQRENTNELGHIPPASSQTVSATESNNQHSDMVNVFNSNIVSGASTRGIGKSLFTGQTFDVSLKRTSTSSENYELQEIDVPKRKCVQNMQIEKDARSICERNLSSIYNIRKEENTTHDEHPELGNVVNNLLIKDFTTDQKFECMANKIAKLELEIIALKGENAKLIGGLKSVNDQNIILSERIDHLEINGICVVCCTEKINIWVNPCQHWVMCTTCFKKLSATLDENTGNRLKKCPVCRENINYAIPYYGI</sequence>
<dbReference type="PROSITE" id="PS50089">
    <property type="entry name" value="ZF_RING_2"/>
    <property type="match status" value="1"/>
</dbReference>
<dbReference type="SUPFAM" id="SSF57850">
    <property type="entry name" value="RING/U-box"/>
    <property type="match status" value="1"/>
</dbReference>
<reference evidence="6 7" key="1">
    <citation type="submission" date="2024-05" db="EMBL/GenBank/DDBJ databases">
        <authorList>
            <person name="Wallberg A."/>
        </authorList>
    </citation>
    <scope>NUCLEOTIDE SEQUENCE [LARGE SCALE GENOMIC DNA]</scope>
</reference>
<dbReference type="Proteomes" id="UP001497623">
    <property type="component" value="Unassembled WGS sequence"/>
</dbReference>
<dbReference type="InterPro" id="IPR013083">
    <property type="entry name" value="Znf_RING/FYVE/PHD"/>
</dbReference>
<keyword evidence="4" id="KW-0175">Coiled coil</keyword>